<dbReference type="PANTHER" id="PTHR47950:SF4">
    <property type="entry name" value="GERANIOL 8-HYDROXYLASE-LIKE"/>
    <property type="match status" value="1"/>
</dbReference>
<keyword evidence="4" id="KW-0408">Iron</keyword>
<evidence type="ECO:0000256" key="1">
    <source>
        <dbReference type="ARBA" id="ARBA00010617"/>
    </source>
</evidence>
<evidence type="ECO:0008006" key="7">
    <source>
        <dbReference type="Google" id="ProtNLM"/>
    </source>
</evidence>
<dbReference type="EMBL" id="JAMYWD010000011">
    <property type="protein sequence ID" value="KAJ4954739.1"/>
    <property type="molecule type" value="Genomic_DNA"/>
</dbReference>
<dbReference type="Pfam" id="PF00067">
    <property type="entry name" value="p450"/>
    <property type="match status" value="2"/>
</dbReference>
<dbReference type="GO" id="GO:0016705">
    <property type="term" value="F:oxidoreductase activity, acting on paired donors, with incorporation or reduction of molecular oxygen"/>
    <property type="evidence" value="ECO:0007669"/>
    <property type="project" value="InterPro"/>
</dbReference>
<proteinExistence type="inferred from homology"/>
<dbReference type="GO" id="GO:0020037">
    <property type="term" value="F:heme binding"/>
    <property type="evidence" value="ECO:0007669"/>
    <property type="project" value="InterPro"/>
</dbReference>
<evidence type="ECO:0000256" key="4">
    <source>
        <dbReference type="ARBA" id="ARBA00023004"/>
    </source>
</evidence>
<dbReference type="OrthoDB" id="2789670at2759"/>
<dbReference type="AlphaFoldDB" id="A0A9Q0JVX5"/>
<keyword evidence="2" id="KW-0479">Metal-binding</keyword>
<evidence type="ECO:0000256" key="2">
    <source>
        <dbReference type="ARBA" id="ARBA00022723"/>
    </source>
</evidence>
<dbReference type="Gene3D" id="1.10.630.10">
    <property type="entry name" value="Cytochrome P450"/>
    <property type="match status" value="2"/>
</dbReference>
<dbReference type="PRINTS" id="PR00385">
    <property type="entry name" value="P450"/>
</dbReference>
<dbReference type="GO" id="GO:0005506">
    <property type="term" value="F:iron ion binding"/>
    <property type="evidence" value="ECO:0007669"/>
    <property type="project" value="InterPro"/>
</dbReference>
<keyword evidence="3" id="KW-0560">Oxidoreductase</keyword>
<keyword evidence="6" id="KW-1185">Reference proteome</keyword>
<organism evidence="5 6">
    <name type="scientific">Protea cynaroides</name>
    <dbReference type="NCBI Taxonomy" id="273540"/>
    <lineage>
        <taxon>Eukaryota</taxon>
        <taxon>Viridiplantae</taxon>
        <taxon>Streptophyta</taxon>
        <taxon>Embryophyta</taxon>
        <taxon>Tracheophyta</taxon>
        <taxon>Spermatophyta</taxon>
        <taxon>Magnoliopsida</taxon>
        <taxon>Proteales</taxon>
        <taxon>Proteaceae</taxon>
        <taxon>Protea</taxon>
    </lineage>
</organism>
<evidence type="ECO:0000256" key="3">
    <source>
        <dbReference type="ARBA" id="ARBA00023002"/>
    </source>
</evidence>
<comment type="similarity">
    <text evidence="1">Belongs to the cytochrome P450 family.</text>
</comment>
<dbReference type="PANTHER" id="PTHR47950">
    <property type="entry name" value="CYTOCHROME P450, FAMILY 76, SUBFAMILY C, POLYPEPTIDE 5-RELATED"/>
    <property type="match status" value="1"/>
</dbReference>
<comment type="caution">
    <text evidence="5">The sequence shown here is derived from an EMBL/GenBank/DDBJ whole genome shotgun (WGS) entry which is preliminary data.</text>
</comment>
<sequence length="312" mass="35481">MQMMEEMVKSVVEISEGGEAVDVGRIAFGTILNLLSNTFFSFDMIDQKSKRVEEIKEIIWRIMDLAGKPNVADYFPLLRSFDPQGIRREIKVCYDRLHSLLEDIIHARVQRRASGSARSGDFLDVLLDYSHEHGDDFSLRDIKLLLSALFIGGTDTTTTTLEWAMCKLLQPDLNVTCRASEALRNNRCRSDIKDRISLVFYAYKAVLKEEETLLTGPIRTVFLPERFLGSEIDFTGSIFCFIPFGAGRRMYPAQPLAERMSGDDVGYLLNRFHWKLPKGMTPEEMDMKDKLGIQLHKATPLIAVPFVIVDGE</sequence>
<evidence type="ECO:0000313" key="5">
    <source>
        <dbReference type="EMBL" id="KAJ4954739.1"/>
    </source>
</evidence>
<reference evidence="5" key="1">
    <citation type="journal article" date="2023" name="Plant J.">
        <title>The genome of the king protea, Protea cynaroides.</title>
        <authorList>
            <person name="Chang J."/>
            <person name="Duong T.A."/>
            <person name="Schoeman C."/>
            <person name="Ma X."/>
            <person name="Roodt D."/>
            <person name="Barker N."/>
            <person name="Li Z."/>
            <person name="Van de Peer Y."/>
            <person name="Mizrachi E."/>
        </authorList>
    </citation>
    <scope>NUCLEOTIDE SEQUENCE</scope>
    <source>
        <tissue evidence="5">Young leaves</tissue>
    </source>
</reference>
<dbReference type="SUPFAM" id="SSF48264">
    <property type="entry name" value="Cytochrome P450"/>
    <property type="match status" value="1"/>
</dbReference>
<protein>
    <recommendedName>
        <fullName evidence="7">Cytochrome P450</fullName>
    </recommendedName>
</protein>
<dbReference type="InterPro" id="IPR001128">
    <property type="entry name" value="Cyt_P450"/>
</dbReference>
<name>A0A9Q0JVX5_9MAGN</name>
<evidence type="ECO:0000313" key="6">
    <source>
        <dbReference type="Proteomes" id="UP001141806"/>
    </source>
</evidence>
<dbReference type="InterPro" id="IPR036396">
    <property type="entry name" value="Cyt_P450_sf"/>
</dbReference>
<dbReference type="GO" id="GO:0004497">
    <property type="term" value="F:monooxygenase activity"/>
    <property type="evidence" value="ECO:0007669"/>
    <property type="project" value="InterPro"/>
</dbReference>
<dbReference type="Proteomes" id="UP001141806">
    <property type="component" value="Unassembled WGS sequence"/>
</dbReference>
<accession>A0A9Q0JVX5</accession>
<gene>
    <name evidence="5" type="ORF">NE237_011522</name>
</gene>